<reference evidence="1 2" key="1">
    <citation type="submission" date="2014-07" db="EMBL/GenBank/DDBJ databases">
        <title>Expanding our view of genomic diversity in Candidatus Accumulibacter clades.</title>
        <authorList>
            <person name="Skennerton C.T."/>
            <person name="Barr J.J."/>
            <person name="Slater F.R."/>
            <person name="Bond P.L."/>
            <person name="Tyson G.W."/>
        </authorList>
    </citation>
    <scope>NUCLEOTIDE SEQUENCE [LARGE SCALE GENOMIC DNA]</scope>
    <source>
        <strain evidence="2">SK-01</strain>
    </source>
</reference>
<dbReference type="EMBL" id="JDSS02000044">
    <property type="protein sequence ID" value="KFB66326.1"/>
    <property type="molecule type" value="Genomic_DNA"/>
</dbReference>
<protein>
    <submittedName>
        <fullName evidence="1">Uncharacterized protein</fullName>
    </submittedName>
</protein>
<gene>
    <name evidence="1" type="ORF">CAPSK01_004374</name>
</gene>
<comment type="caution">
    <text evidence="1">The sequence shown here is derived from an EMBL/GenBank/DDBJ whole genome shotgun (WGS) entry which is preliminary data.</text>
</comment>
<evidence type="ECO:0000313" key="1">
    <source>
        <dbReference type="EMBL" id="KFB66326.1"/>
    </source>
</evidence>
<organism evidence="1 2">
    <name type="scientific">Candidatus Accumulibacter vicinus</name>
    <dbReference type="NCBI Taxonomy" id="2954382"/>
    <lineage>
        <taxon>Bacteria</taxon>
        <taxon>Pseudomonadati</taxon>
        <taxon>Pseudomonadota</taxon>
        <taxon>Betaproteobacteria</taxon>
        <taxon>Candidatus Accumulibacter</taxon>
    </lineage>
</organism>
<sequence>MMPILSAMLFIASTVLPTASPPSLASWAALTAMPSVTLAFSVFWTIEALICSMLAVVSSTDAACSLDDCDSD</sequence>
<dbReference type="Proteomes" id="UP000019812">
    <property type="component" value="Unassembled WGS sequence"/>
</dbReference>
<evidence type="ECO:0000313" key="2">
    <source>
        <dbReference type="Proteomes" id="UP000019812"/>
    </source>
</evidence>
<proteinExistence type="predicted"/>
<accession>A0A084XV32</accession>
<dbReference type="AlphaFoldDB" id="A0A084XV32"/>
<name>A0A084XV32_9PROT</name>